<dbReference type="OrthoDB" id="5319458at2759"/>
<keyword evidence="4" id="KW-0805">Transcription regulation</keyword>
<dbReference type="GO" id="GO:0043565">
    <property type="term" value="F:sequence-specific DNA binding"/>
    <property type="evidence" value="ECO:0007669"/>
    <property type="project" value="TreeGrafter"/>
</dbReference>
<reference evidence="10 11" key="1">
    <citation type="journal article" date="2016" name="Genome Biol. Evol.">
        <title>Divergent and convergent evolution of fungal pathogenicity.</title>
        <authorList>
            <person name="Shang Y."/>
            <person name="Xiao G."/>
            <person name="Zheng P."/>
            <person name="Cen K."/>
            <person name="Zhan S."/>
            <person name="Wang C."/>
        </authorList>
    </citation>
    <scope>NUCLEOTIDE SEQUENCE [LARGE SCALE GENOMIC DNA]</scope>
    <source>
        <strain evidence="10 11">RCEF 2490</strain>
    </source>
</reference>
<dbReference type="PROSITE" id="PS00463">
    <property type="entry name" value="ZN2_CY6_FUNGAL_1"/>
    <property type="match status" value="1"/>
</dbReference>
<dbReference type="PANTHER" id="PTHR47782:SF2">
    <property type="entry name" value="TRANSCRIPTION FACTOR, PUTATIVE (AFU_ORTHOLOGUE AFUA_4G12570)-RELATED"/>
    <property type="match status" value="1"/>
</dbReference>
<keyword evidence="6" id="KW-0804">Transcription</keyword>
<dbReference type="GO" id="GO:0006351">
    <property type="term" value="P:DNA-templated transcription"/>
    <property type="evidence" value="ECO:0007669"/>
    <property type="project" value="InterPro"/>
</dbReference>
<dbReference type="PANTHER" id="PTHR47782">
    <property type="entry name" value="ZN(II)2CYS6 TRANSCRIPTION FACTOR (EUROFUNG)-RELATED"/>
    <property type="match status" value="1"/>
</dbReference>
<sequence length="677" mass="75397">MPRSSFSRNPLLRVSRPVSACSRCRAAKVKCDGKLPACTACEKAGRESECSAANDQFARGKERSYVAALELRIEKLERRLDYAESRKASVSQHDVDGGAHADPTEADRRDSLAVIRAAIHRKAARNRETSDVNSLVSDFSILSVDATTRDFGPNAGNITFARLVLAAAAKDQLPKSEHLVLPSRQTATTIIQYYITNVYSMIPCFSETALWNILDAVYRNDERIIKDSDYWLLYLVLAIGCVAQSRRFNDDHYRLGVQFVTEATAYADQALTPGYVTQIQSLLLLTMYSMLDPAHFDAWHLIGLTSSAVVDLGLHQDPPSNSISDRSALNMRRKIFYCVYAIDRAISMAHARPFSFTDESVNVAFPQPGSMGDKPASSMPISGPQSTSWALLLFQLRRAQSFWYQALHHSEPHPLPNATAFLWQMCLDMREWQASLPANLPANVREMFEQELRYSYVYCLAPSRRVPQINDYIRILIFEYCLEYLNRKSEFTSEGSSMTLYTYHDALKVYFMASQFLSVLREARDVLLSGLRLPPPPAPPGSVPAPPIPRRALATSPGMPPKSNLERSLECLEQTLQTLNNYGERWQDAVVLGRSFQHSSSDMVEQLRNLVQLPGMHVDQQQHSPFSNSGQPSLSPPSPAVMQMAPGQGPPPPGQASGPGLRWVGVDAAQMMHGGPH</sequence>
<feature type="domain" description="Zn(2)-C6 fungal-type" evidence="9">
    <location>
        <begin position="20"/>
        <end position="52"/>
    </location>
</feature>
<comment type="caution">
    <text evidence="10">The sequence shown here is derived from an EMBL/GenBank/DDBJ whole genome shotgun (WGS) entry which is preliminary data.</text>
</comment>
<keyword evidence="7" id="KW-0539">Nucleus</keyword>
<dbReference type="InterPro" id="IPR052202">
    <property type="entry name" value="Yeast_MetPath_Reg"/>
</dbReference>
<keyword evidence="5" id="KW-0238">DNA-binding</keyword>
<dbReference type="PROSITE" id="PS50048">
    <property type="entry name" value="ZN2_CY6_FUNGAL_2"/>
    <property type="match status" value="1"/>
</dbReference>
<dbReference type="CDD" id="cd00067">
    <property type="entry name" value="GAL4"/>
    <property type="match status" value="1"/>
</dbReference>
<evidence type="ECO:0000256" key="8">
    <source>
        <dbReference type="SAM" id="MobiDB-lite"/>
    </source>
</evidence>
<evidence type="ECO:0000256" key="3">
    <source>
        <dbReference type="ARBA" id="ARBA00022833"/>
    </source>
</evidence>
<dbReference type="AlphaFoldDB" id="A0A166P6P5"/>
<evidence type="ECO:0000256" key="7">
    <source>
        <dbReference type="ARBA" id="ARBA00023242"/>
    </source>
</evidence>
<accession>A0A166P6P5</accession>
<dbReference type="GO" id="GO:0008270">
    <property type="term" value="F:zinc ion binding"/>
    <property type="evidence" value="ECO:0007669"/>
    <property type="project" value="InterPro"/>
</dbReference>
<dbReference type="InterPro" id="IPR001138">
    <property type="entry name" value="Zn2Cys6_DnaBD"/>
</dbReference>
<evidence type="ECO:0000259" key="9">
    <source>
        <dbReference type="PROSITE" id="PS50048"/>
    </source>
</evidence>
<organism evidence="10 11">
    <name type="scientific">Moelleriella libera RCEF 2490</name>
    <dbReference type="NCBI Taxonomy" id="1081109"/>
    <lineage>
        <taxon>Eukaryota</taxon>
        <taxon>Fungi</taxon>
        <taxon>Dikarya</taxon>
        <taxon>Ascomycota</taxon>
        <taxon>Pezizomycotina</taxon>
        <taxon>Sordariomycetes</taxon>
        <taxon>Hypocreomycetidae</taxon>
        <taxon>Hypocreales</taxon>
        <taxon>Clavicipitaceae</taxon>
        <taxon>Moelleriella</taxon>
    </lineage>
</organism>
<dbReference type="Proteomes" id="UP000078544">
    <property type="component" value="Unassembled WGS sequence"/>
</dbReference>
<dbReference type="SMART" id="SM00906">
    <property type="entry name" value="Fungal_trans"/>
    <property type="match status" value="1"/>
</dbReference>
<feature type="region of interest" description="Disordered" evidence="8">
    <location>
        <begin position="620"/>
        <end position="677"/>
    </location>
</feature>
<dbReference type="InterPro" id="IPR007219">
    <property type="entry name" value="XnlR_reg_dom"/>
</dbReference>
<evidence type="ECO:0000313" key="11">
    <source>
        <dbReference type="Proteomes" id="UP000078544"/>
    </source>
</evidence>
<feature type="region of interest" description="Disordered" evidence="8">
    <location>
        <begin position="87"/>
        <end position="106"/>
    </location>
</feature>
<evidence type="ECO:0000256" key="1">
    <source>
        <dbReference type="ARBA" id="ARBA00004123"/>
    </source>
</evidence>
<keyword evidence="3" id="KW-0862">Zinc</keyword>
<evidence type="ECO:0000256" key="2">
    <source>
        <dbReference type="ARBA" id="ARBA00022723"/>
    </source>
</evidence>
<name>A0A166P6P5_9HYPO</name>
<dbReference type="GO" id="GO:0000981">
    <property type="term" value="F:DNA-binding transcription factor activity, RNA polymerase II-specific"/>
    <property type="evidence" value="ECO:0007669"/>
    <property type="project" value="InterPro"/>
</dbReference>
<proteinExistence type="predicted"/>
<feature type="compositionally biased region" description="Polar residues" evidence="8">
    <location>
        <begin position="620"/>
        <end position="633"/>
    </location>
</feature>
<evidence type="ECO:0000256" key="6">
    <source>
        <dbReference type="ARBA" id="ARBA00023163"/>
    </source>
</evidence>
<dbReference type="Pfam" id="PF00172">
    <property type="entry name" value="Zn_clus"/>
    <property type="match status" value="1"/>
</dbReference>
<dbReference type="InterPro" id="IPR036864">
    <property type="entry name" value="Zn2-C6_fun-type_DNA-bd_sf"/>
</dbReference>
<evidence type="ECO:0000256" key="4">
    <source>
        <dbReference type="ARBA" id="ARBA00023015"/>
    </source>
</evidence>
<dbReference type="CDD" id="cd12148">
    <property type="entry name" value="fungal_TF_MHR"/>
    <property type="match status" value="1"/>
</dbReference>
<evidence type="ECO:0000256" key="5">
    <source>
        <dbReference type="ARBA" id="ARBA00023125"/>
    </source>
</evidence>
<gene>
    <name evidence="10" type="ORF">AAL_04841</name>
</gene>
<protein>
    <submittedName>
        <fullName evidence="10">Transcription factor</fullName>
    </submittedName>
</protein>
<dbReference type="GO" id="GO:0005634">
    <property type="term" value="C:nucleus"/>
    <property type="evidence" value="ECO:0007669"/>
    <property type="project" value="UniProtKB-SubCell"/>
</dbReference>
<keyword evidence="11" id="KW-1185">Reference proteome</keyword>
<dbReference type="STRING" id="1081109.A0A166P6P5"/>
<dbReference type="SMART" id="SM00066">
    <property type="entry name" value="GAL4"/>
    <property type="match status" value="1"/>
</dbReference>
<evidence type="ECO:0000313" key="10">
    <source>
        <dbReference type="EMBL" id="KZZ94730.1"/>
    </source>
</evidence>
<dbReference type="EMBL" id="AZGY01000010">
    <property type="protein sequence ID" value="KZZ94730.1"/>
    <property type="molecule type" value="Genomic_DNA"/>
</dbReference>
<dbReference type="GO" id="GO:0045944">
    <property type="term" value="P:positive regulation of transcription by RNA polymerase II"/>
    <property type="evidence" value="ECO:0007669"/>
    <property type="project" value="TreeGrafter"/>
</dbReference>
<keyword evidence="2" id="KW-0479">Metal-binding</keyword>
<dbReference type="Gene3D" id="4.10.240.10">
    <property type="entry name" value="Zn(2)-C6 fungal-type DNA-binding domain"/>
    <property type="match status" value="1"/>
</dbReference>
<comment type="subcellular location">
    <subcellularLocation>
        <location evidence="1">Nucleus</location>
    </subcellularLocation>
</comment>
<dbReference type="Pfam" id="PF04082">
    <property type="entry name" value="Fungal_trans"/>
    <property type="match status" value="1"/>
</dbReference>
<dbReference type="SUPFAM" id="SSF57701">
    <property type="entry name" value="Zn2/Cys6 DNA-binding domain"/>
    <property type="match status" value="1"/>
</dbReference>